<sequence>MFIAYVVVASLLALVLVSSGRAKLVRDEKVTEGMHKIGVPDSWFPRLSALEIAGALGLVAGIFYRPLGIAASVGIVAYFIGAIITHLRAKDAKGLPVPAVLMVVAAAPLLFGIASV</sequence>
<reference evidence="6 7" key="1">
    <citation type="submission" date="2020-08" db="EMBL/GenBank/DDBJ databases">
        <title>A novel species.</title>
        <authorList>
            <person name="Gao J."/>
        </authorList>
    </citation>
    <scope>NUCLEOTIDE SEQUENCE [LARGE SCALE GENOMIC DNA]</scope>
    <source>
        <strain evidence="6 7">CRXT-G-22</strain>
    </source>
</reference>
<name>A0A7H0I973_9ACTN</name>
<evidence type="ECO:0000313" key="6">
    <source>
        <dbReference type="EMBL" id="QNP69339.1"/>
    </source>
</evidence>
<feature type="transmembrane region" description="Helical" evidence="5">
    <location>
        <begin position="69"/>
        <end position="89"/>
    </location>
</feature>
<comment type="subcellular location">
    <subcellularLocation>
        <location evidence="1">Membrane</location>
        <topology evidence="1">Multi-pass membrane protein</topology>
    </subcellularLocation>
</comment>
<gene>
    <name evidence="6" type="ORF">IAG44_07745</name>
</gene>
<feature type="transmembrane region" description="Helical" evidence="5">
    <location>
        <begin position="46"/>
        <end position="64"/>
    </location>
</feature>
<keyword evidence="2 5" id="KW-0812">Transmembrane</keyword>
<keyword evidence="7" id="KW-1185">Reference proteome</keyword>
<dbReference type="Proteomes" id="UP000516052">
    <property type="component" value="Chromosome"/>
</dbReference>
<dbReference type="InterPro" id="IPR032808">
    <property type="entry name" value="DoxX"/>
</dbReference>
<evidence type="ECO:0000313" key="7">
    <source>
        <dbReference type="Proteomes" id="UP000516052"/>
    </source>
</evidence>
<evidence type="ECO:0000256" key="5">
    <source>
        <dbReference type="SAM" id="Phobius"/>
    </source>
</evidence>
<dbReference type="RefSeq" id="WP_187746378.1">
    <property type="nucleotide sequence ID" value="NZ_CP060828.1"/>
</dbReference>
<feature type="transmembrane region" description="Helical" evidence="5">
    <location>
        <begin position="95"/>
        <end position="114"/>
    </location>
</feature>
<organism evidence="6 7">
    <name type="scientific">Streptomyces roseirectus</name>
    <dbReference type="NCBI Taxonomy" id="2768066"/>
    <lineage>
        <taxon>Bacteria</taxon>
        <taxon>Bacillati</taxon>
        <taxon>Actinomycetota</taxon>
        <taxon>Actinomycetes</taxon>
        <taxon>Kitasatosporales</taxon>
        <taxon>Streptomycetaceae</taxon>
        <taxon>Streptomyces</taxon>
    </lineage>
</organism>
<keyword evidence="4 5" id="KW-0472">Membrane</keyword>
<evidence type="ECO:0000256" key="2">
    <source>
        <dbReference type="ARBA" id="ARBA00022692"/>
    </source>
</evidence>
<dbReference type="EMBL" id="CP060828">
    <property type="protein sequence ID" value="QNP69339.1"/>
    <property type="molecule type" value="Genomic_DNA"/>
</dbReference>
<dbReference type="AlphaFoldDB" id="A0A7H0I973"/>
<dbReference type="Pfam" id="PF13564">
    <property type="entry name" value="DoxX_2"/>
    <property type="match status" value="1"/>
</dbReference>
<protein>
    <submittedName>
        <fullName evidence="6">DoxX family protein</fullName>
    </submittedName>
</protein>
<dbReference type="KEGG" id="sroi:IAG44_07745"/>
<dbReference type="GO" id="GO:0016020">
    <property type="term" value="C:membrane"/>
    <property type="evidence" value="ECO:0007669"/>
    <property type="project" value="UniProtKB-SubCell"/>
</dbReference>
<proteinExistence type="predicted"/>
<evidence type="ECO:0000256" key="4">
    <source>
        <dbReference type="ARBA" id="ARBA00023136"/>
    </source>
</evidence>
<accession>A0A7H0I973</accession>
<evidence type="ECO:0000256" key="1">
    <source>
        <dbReference type="ARBA" id="ARBA00004141"/>
    </source>
</evidence>
<keyword evidence="3 5" id="KW-1133">Transmembrane helix</keyword>
<evidence type="ECO:0000256" key="3">
    <source>
        <dbReference type="ARBA" id="ARBA00022989"/>
    </source>
</evidence>